<dbReference type="EMBL" id="AEAG01002799">
    <property type="protein sequence ID" value="EGH26758.1"/>
    <property type="molecule type" value="Genomic_DNA"/>
</dbReference>
<feature type="non-terminal residue" evidence="3">
    <location>
        <position position="40"/>
    </location>
</feature>
<reference evidence="3 4" key="1">
    <citation type="journal article" date="2011" name="PLoS Pathog.">
        <title>Dynamic evolution of pathogenicity revealed by sequencing and comparative genomics of 19 Pseudomonas syringae isolates.</title>
        <authorList>
            <person name="Baltrus D.A."/>
            <person name="Nishimura M.T."/>
            <person name="Romanchuk A."/>
            <person name="Chang J.H."/>
            <person name="Mukhtar M.S."/>
            <person name="Cherkis K."/>
            <person name="Roach J."/>
            <person name="Grant S.R."/>
            <person name="Jones C.D."/>
            <person name="Dangl J.L."/>
        </authorList>
    </citation>
    <scope>NUCLEOTIDE SEQUENCE [LARGE SCALE GENOMIC DNA]</scope>
    <source>
        <strain evidence="3 4">301020</strain>
    </source>
</reference>
<evidence type="ECO:0000256" key="1">
    <source>
        <dbReference type="ARBA" id="ARBA00022603"/>
    </source>
</evidence>
<feature type="non-terminal residue" evidence="3">
    <location>
        <position position="1"/>
    </location>
</feature>
<proteinExistence type="predicted"/>
<organism evidence="3 4">
    <name type="scientific">Pseudomonas amygdali pv. mori str. 301020</name>
    <dbReference type="NCBI Taxonomy" id="629261"/>
    <lineage>
        <taxon>Bacteria</taxon>
        <taxon>Pseudomonadati</taxon>
        <taxon>Pseudomonadota</taxon>
        <taxon>Gammaproteobacteria</taxon>
        <taxon>Pseudomonadales</taxon>
        <taxon>Pseudomonadaceae</taxon>
        <taxon>Pseudomonas</taxon>
        <taxon>Pseudomonas amygdali</taxon>
    </lineage>
</organism>
<evidence type="ECO:0000313" key="3">
    <source>
        <dbReference type="EMBL" id="EGH26758.1"/>
    </source>
</evidence>
<sequence>NKRVSEKPGAVHLMDTMISRQSFGLLWLNPPYGDLVADHS</sequence>
<evidence type="ECO:0000256" key="2">
    <source>
        <dbReference type="ARBA" id="ARBA00022679"/>
    </source>
</evidence>
<name>A0A656GLZ3_PSEA0</name>
<dbReference type="AlphaFoldDB" id="A0A656GLZ3"/>
<dbReference type="Proteomes" id="UP000003465">
    <property type="component" value="Unassembled WGS sequence"/>
</dbReference>
<keyword evidence="1" id="KW-0489">Methyltransferase</keyword>
<dbReference type="GO" id="GO:0032259">
    <property type="term" value="P:methylation"/>
    <property type="evidence" value="ECO:0007669"/>
    <property type="project" value="UniProtKB-KW"/>
</dbReference>
<keyword evidence="2" id="KW-0808">Transferase</keyword>
<evidence type="ECO:0000313" key="4">
    <source>
        <dbReference type="Proteomes" id="UP000003465"/>
    </source>
</evidence>
<accession>A0A656GLZ3</accession>
<dbReference type="GO" id="GO:0008168">
    <property type="term" value="F:methyltransferase activity"/>
    <property type="evidence" value="ECO:0007669"/>
    <property type="project" value="UniProtKB-KW"/>
</dbReference>
<protein>
    <submittedName>
        <fullName evidence="3">Uncharacterized protein</fullName>
    </submittedName>
</protein>
<dbReference type="GO" id="GO:0003676">
    <property type="term" value="F:nucleic acid binding"/>
    <property type="evidence" value="ECO:0007669"/>
    <property type="project" value="InterPro"/>
</dbReference>
<comment type="caution">
    <text evidence="3">The sequence shown here is derived from an EMBL/GenBank/DDBJ whole genome shotgun (WGS) entry which is preliminary data.</text>
</comment>
<dbReference type="PROSITE" id="PS00092">
    <property type="entry name" value="N6_MTASE"/>
    <property type="match status" value="1"/>
</dbReference>
<dbReference type="InterPro" id="IPR002052">
    <property type="entry name" value="DNA_methylase_N6_adenine_CS"/>
</dbReference>
<gene>
    <name evidence="3" type="ORF">PSYMO_36935</name>
</gene>